<keyword evidence="3" id="KW-1185">Reference proteome</keyword>
<accession>A0AAE4SBK5</accession>
<keyword evidence="1" id="KW-0472">Membrane</keyword>
<keyword evidence="1" id="KW-0812">Transmembrane</keyword>
<sequence length="380" mass="42849">MVKIVFLPLVLLITIICTASAAAVPITIVGEPQTIYEFQEGYFFNNVATDGNYVLIAERKPNDAQKTGKPIEGYRWLGSLYLYDIERGILEKIPGEIPSEWAIMESGTVYWIDGSYGKKVTAPDGFEYLEYTTHYYQYTPGDPAPVEIAIPQNCHLSRFATDGVHLAMIRSEVLREGVLERTLTLFDLRTGEWERLPIANQPDSYHFGVSGDYVVYADDGRDRPVSTDRYIHVYTISSKETYDIERPDGYVQSIDCIWGETLLYNQVPVKGDANGNYFGEYYLINLRTKETKPVTFSKHLSPLNIYPPYATFWKKDESTGRLVVQLATLDMPLAIQSTTHPTIEEALPPQPTQTGTPLGMIVGLITFALACVLAVLWRKK</sequence>
<proteinExistence type="predicted"/>
<dbReference type="AlphaFoldDB" id="A0AAE4SBK5"/>
<feature type="transmembrane region" description="Helical" evidence="1">
    <location>
        <begin position="358"/>
        <end position="377"/>
    </location>
</feature>
<dbReference type="SUPFAM" id="SSF82171">
    <property type="entry name" value="DPP6 N-terminal domain-like"/>
    <property type="match status" value="1"/>
</dbReference>
<dbReference type="RefSeq" id="WP_338095625.1">
    <property type="nucleotide sequence ID" value="NZ_JAWDKB010000002.1"/>
</dbReference>
<keyword evidence="1" id="KW-1133">Transmembrane helix</keyword>
<evidence type="ECO:0000313" key="2">
    <source>
        <dbReference type="EMBL" id="MDV0443089.1"/>
    </source>
</evidence>
<name>A0AAE4SBK5_9EURY</name>
<organism evidence="2 3">
    <name type="scientific">Methanorbis rubei</name>
    <dbReference type="NCBI Taxonomy" id="3028300"/>
    <lineage>
        <taxon>Archaea</taxon>
        <taxon>Methanobacteriati</taxon>
        <taxon>Methanobacteriota</taxon>
        <taxon>Stenosarchaea group</taxon>
        <taxon>Methanomicrobia</taxon>
        <taxon>Methanomicrobiales</taxon>
        <taxon>Methanocorpusculaceae</taxon>
        <taxon>Methanorbis</taxon>
    </lineage>
</organism>
<evidence type="ECO:0000313" key="3">
    <source>
        <dbReference type="Proteomes" id="UP001283212"/>
    </source>
</evidence>
<protein>
    <submittedName>
        <fullName evidence="2">Uncharacterized protein</fullName>
    </submittedName>
</protein>
<evidence type="ECO:0000256" key="1">
    <source>
        <dbReference type="SAM" id="Phobius"/>
    </source>
</evidence>
<dbReference type="Proteomes" id="UP001283212">
    <property type="component" value="Unassembled WGS sequence"/>
</dbReference>
<gene>
    <name evidence="2" type="ORF">McpCs1_04560</name>
</gene>
<reference evidence="2 3" key="1">
    <citation type="submission" date="2023-06" db="EMBL/GenBank/DDBJ databases">
        <title>Genome sequence of Methancorpusculaceae sp. Cs1.</title>
        <authorList>
            <person name="Protasov E."/>
            <person name="Platt K."/>
            <person name="Poehlein A."/>
            <person name="Daniel R."/>
            <person name="Brune A."/>
        </authorList>
    </citation>
    <scope>NUCLEOTIDE SEQUENCE [LARGE SCALE GENOMIC DNA]</scope>
    <source>
        <strain evidence="2 3">Cs1</strain>
    </source>
</reference>
<dbReference type="EMBL" id="JAWDKB010000002">
    <property type="protein sequence ID" value="MDV0443089.1"/>
    <property type="molecule type" value="Genomic_DNA"/>
</dbReference>
<comment type="caution">
    <text evidence="2">The sequence shown here is derived from an EMBL/GenBank/DDBJ whole genome shotgun (WGS) entry which is preliminary data.</text>
</comment>